<evidence type="ECO:0000256" key="4">
    <source>
        <dbReference type="ARBA" id="ARBA00022448"/>
    </source>
</evidence>
<keyword evidence="5" id="KW-1003">Cell membrane</keyword>
<evidence type="ECO:0000313" key="15">
    <source>
        <dbReference type="Proteomes" id="UP000033673"/>
    </source>
</evidence>
<dbReference type="GO" id="GO:0006824">
    <property type="term" value="P:cobalt ion transport"/>
    <property type="evidence" value="ECO:0007669"/>
    <property type="project" value="UniProtKB-KW"/>
</dbReference>
<gene>
    <name evidence="14" type="ORF">TW81_03600</name>
</gene>
<evidence type="ECO:0000256" key="3">
    <source>
        <dbReference type="ARBA" id="ARBA00022426"/>
    </source>
</evidence>
<keyword evidence="12" id="KW-0170">Cobalt</keyword>
<sequence length="364" mass="40545">MKLMNLHSQHNEKKRFTRNRRRYLCSFVACALIMTCVYQFWLAWPSLIIASLQWQREVNSELADLLYDAKTHPWLAGGYLVGVSFLYGMLHSLGPGHGKVIVTTYLATHPTKVKTSLVLTIISAFCQALVAIVLVSILLWGFNASMRVVNQQANFFVSLSFVLVVMLGCLICWKAAKQLYRTMRTEKIKFVRMTPLTIRTASEHSHIDKKFVVCPLTLRTPVAMTNQHKATLESCGCGHQHVASAQAINHAENWREYVGIVASIGMRPCTGAIMVLLFANMVGLYWMGVASAIAMAIGTAFTTSIIAVMTLTSKQLVKRYLTASNNKANWMNVGYFLQFIGGVLLIMVGLTLIVGQNYSISPLL</sequence>
<dbReference type="GO" id="GO:0032025">
    <property type="term" value="P:response to cobalt ion"/>
    <property type="evidence" value="ECO:0007669"/>
    <property type="project" value="TreeGrafter"/>
</dbReference>
<comment type="caution">
    <text evidence="14">The sequence shown here is derived from an EMBL/GenBank/DDBJ whole genome shotgun (WGS) entry which is preliminary data.</text>
</comment>
<dbReference type="PATRIC" id="fig|579748.3.peg.748"/>
<keyword evidence="3" id="KW-0171">Cobalt transport</keyword>
<keyword evidence="15" id="KW-1185">Reference proteome</keyword>
<dbReference type="GO" id="GO:0046583">
    <property type="term" value="F:monoatomic cation efflux transmembrane transporter activity"/>
    <property type="evidence" value="ECO:0007669"/>
    <property type="project" value="TreeGrafter"/>
</dbReference>
<dbReference type="InterPro" id="IPR051224">
    <property type="entry name" value="NiCoT_RcnA"/>
</dbReference>
<evidence type="ECO:0000313" key="14">
    <source>
        <dbReference type="EMBL" id="KJY84624.1"/>
    </source>
</evidence>
<evidence type="ECO:0000256" key="5">
    <source>
        <dbReference type="ARBA" id="ARBA00022475"/>
    </source>
</evidence>
<feature type="transmembrane region" description="Helical" evidence="13">
    <location>
        <begin position="115"/>
        <end position="141"/>
    </location>
</feature>
<feature type="transmembrane region" description="Helical" evidence="13">
    <location>
        <begin position="23"/>
        <end position="44"/>
    </location>
</feature>
<evidence type="ECO:0000256" key="12">
    <source>
        <dbReference type="ARBA" id="ARBA00023285"/>
    </source>
</evidence>
<evidence type="ECO:0000256" key="9">
    <source>
        <dbReference type="ARBA" id="ARBA00023065"/>
    </source>
</evidence>
<evidence type="ECO:0000256" key="1">
    <source>
        <dbReference type="ARBA" id="ARBA00002510"/>
    </source>
</evidence>
<dbReference type="GO" id="GO:0005886">
    <property type="term" value="C:plasma membrane"/>
    <property type="evidence" value="ECO:0007669"/>
    <property type="project" value="UniProtKB-SubCell"/>
</dbReference>
<dbReference type="InterPro" id="IPR011541">
    <property type="entry name" value="Ni/Co_transpt_high_affinity"/>
</dbReference>
<evidence type="ECO:0000256" key="7">
    <source>
        <dbReference type="ARBA" id="ARBA00022692"/>
    </source>
</evidence>
<dbReference type="AlphaFoldDB" id="A0A0F4NP24"/>
<dbReference type="GO" id="GO:0015099">
    <property type="term" value="F:nickel cation transmembrane transporter activity"/>
    <property type="evidence" value="ECO:0007669"/>
    <property type="project" value="UniProtKB-UniRule"/>
</dbReference>
<dbReference type="PANTHER" id="PTHR40659">
    <property type="entry name" value="NICKEL/COBALT EFFLUX SYSTEM RCNA"/>
    <property type="match status" value="1"/>
</dbReference>
<name>A0A0F4NP24_9VIBR</name>
<evidence type="ECO:0000256" key="13">
    <source>
        <dbReference type="RuleBase" id="RU362101"/>
    </source>
</evidence>
<feature type="transmembrane region" description="Helical" evidence="13">
    <location>
        <begin position="153"/>
        <end position="173"/>
    </location>
</feature>
<proteinExistence type="inferred from homology"/>
<keyword evidence="7 13" id="KW-0812">Transmembrane</keyword>
<organism evidence="14 15">
    <name type="scientific">Vibrio galatheae</name>
    <dbReference type="NCBI Taxonomy" id="579748"/>
    <lineage>
        <taxon>Bacteria</taxon>
        <taxon>Pseudomonadati</taxon>
        <taxon>Pseudomonadota</taxon>
        <taxon>Gammaproteobacteria</taxon>
        <taxon>Vibrionales</taxon>
        <taxon>Vibrionaceae</taxon>
        <taxon>Vibrio</taxon>
    </lineage>
</organism>
<comment type="subcellular location">
    <subcellularLocation>
        <location evidence="2 13">Cell membrane</location>
        <topology evidence="2 13">Multi-pass membrane protein</topology>
    </subcellularLocation>
</comment>
<feature type="transmembrane region" description="Helical" evidence="13">
    <location>
        <begin position="333"/>
        <end position="354"/>
    </location>
</feature>
<evidence type="ECO:0000256" key="2">
    <source>
        <dbReference type="ARBA" id="ARBA00004651"/>
    </source>
</evidence>
<keyword evidence="6" id="KW-0533">Nickel</keyword>
<dbReference type="Pfam" id="PF03824">
    <property type="entry name" value="NicO"/>
    <property type="match status" value="1"/>
</dbReference>
<evidence type="ECO:0000256" key="11">
    <source>
        <dbReference type="ARBA" id="ARBA00023136"/>
    </source>
</evidence>
<keyword evidence="9" id="KW-0406">Ion transport</keyword>
<accession>A0A0F4NP24</accession>
<feature type="transmembrane region" description="Helical" evidence="13">
    <location>
        <begin position="74"/>
        <end position="94"/>
    </location>
</feature>
<comment type="similarity">
    <text evidence="13">Belongs to the NiCoT transporter (TC 2.A.52) family.</text>
</comment>
<keyword evidence="11 13" id="KW-0472">Membrane</keyword>
<dbReference type="Proteomes" id="UP000033673">
    <property type="component" value="Unassembled WGS sequence"/>
</dbReference>
<keyword evidence="8 13" id="KW-1133">Transmembrane helix</keyword>
<feature type="transmembrane region" description="Helical" evidence="13">
    <location>
        <begin position="257"/>
        <end position="279"/>
    </location>
</feature>
<dbReference type="STRING" id="579748.TW81_03600"/>
<feature type="transmembrane region" description="Helical" evidence="13">
    <location>
        <begin position="285"/>
        <end position="312"/>
    </location>
</feature>
<keyword evidence="4 13" id="KW-0813">Transport</keyword>
<comment type="function">
    <text evidence="1">Efflux system for nickel and cobalt.</text>
</comment>
<evidence type="ECO:0000256" key="10">
    <source>
        <dbReference type="ARBA" id="ARBA00023112"/>
    </source>
</evidence>
<keyword evidence="10" id="KW-0921">Nickel transport</keyword>
<reference evidence="14 15" key="1">
    <citation type="journal article" date="2015" name="BMC Genomics">
        <title>Genome mining reveals unlocked bioactive potential of marine Gram-negative bacteria.</title>
        <authorList>
            <person name="Machado H."/>
            <person name="Sonnenschein E.C."/>
            <person name="Melchiorsen J."/>
            <person name="Gram L."/>
        </authorList>
    </citation>
    <scope>NUCLEOTIDE SEQUENCE [LARGE SCALE GENOMIC DNA]</scope>
    <source>
        <strain evidence="14 15">S2757</strain>
    </source>
</reference>
<protein>
    <recommendedName>
        <fullName evidence="13">Nickel/cobalt efflux system</fullName>
    </recommendedName>
</protein>
<evidence type="ECO:0000256" key="8">
    <source>
        <dbReference type="ARBA" id="ARBA00022989"/>
    </source>
</evidence>
<evidence type="ECO:0000256" key="6">
    <source>
        <dbReference type="ARBA" id="ARBA00022596"/>
    </source>
</evidence>
<dbReference type="PANTHER" id="PTHR40659:SF1">
    <property type="entry name" value="NICKEL_COBALT EFFLUX SYSTEM RCNA"/>
    <property type="match status" value="1"/>
</dbReference>
<dbReference type="EMBL" id="JXXV01000007">
    <property type="protein sequence ID" value="KJY84624.1"/>
    <property type="molecule type" value="Genomic_DNA"/>
</dbReference>
<dbReference type="GO" id="GO:0010045">
    <property type="term" value="P:response to nickel cation"/>
    <property type="evidence" value="ECO:0007669"/>
    <property type="project" value="TreeGrafter"/>
</dbReference>